<evidence type="ECO:0000313" key="4">
    <source>
        <dbReference type="EMBL" id="SDG19938.1"/>
    </source>
</evidence>
<dbReference type="EMBL" id="FNBW01000012">
    <property type="protein sequence ID" value="SDG19938.1"/>
    <property type="molecule type" value="Genomic_DNA"/>
</dbReference>
<dbReference type="PANTHER" id="PTHR11709:SF518">
    <property type="entry name" value="MULTICOPPER OXIDASE"/>
    <property type="match status" value="1"/>
</dbReference>
<keyword evidence="4" id="KW-0946">Virion</keyword>
<dbReference type="InterPro" id="IPR008972">
    <property type="entry name" value="Cupredoxin"/>
</dbReference>
<sequence length="1020" mass="108056">MTGLSTTARTKTPTSAPVPRLRAAVVRTAITIGLSICLPIPAQAAEGPLPRPHCPPRPADQVFLPCGEVVYYQPRIGVAIAPFDGGPLPSDGPLLDLTSGDRALRSVDGVLDAELRLITGTAAAPMLMGSRPYRVASFEGQSRVGGVVSSYNGIFPAPTLMLEAGDTLRLRIEDQRIPNEVLQASDLHFDPTEPVPDASNLHTHGLLVSPAGEGDNVYRAFRPGHSYRTEMRLGATHSDGMNWYHPHMHGSTAPQVFGGLAGLIQVGGVVAPMHRPLVEGLVSQQLVLSGMALAPSREDPDLFILGPVANNTSPTLTDPNPAAAVGAPRTAPDYRPSHLVNGQLNPTIAMRPNETQIWTAMNVNVSASYSLALARIGADGTVDPSTPLFRTTILAQDGNDEYVPLAGHLIKHRDPIEDFFVGPGERLTWAVTAPSEPGTYHLIHVVDYAYGRQVGNLPAMLTFQPPQAFVPTLVLATVEVAGEAVARAVPEFAPTKTPALIEAEPVLTRDIAFDFDEQYLRGRVNFGYFPNNAVIQGYSGDIERWIVSTYSQVAHPIHIHQGDFIIERIEYYQDQALTKLRTDLPSNPIIYPFRRVMDTLTLPGRSKVHLKMKASAFPGKFVMHCHMLLHEDSGMMASVVISRPRTEELVAVGAGPGTPPELSVVEAASGREVSRFQAFDPAYRGGVSAGIGNALGGYGAFLAVAASRGEPLVRLIDPASPSETVLEIRPFGGAGDGASVALGDIDGDAVDEIVIGSGSGTRPSVAVYDIVKSDDGWKAELKLEVPVFDVSYRVGGIRVAVGDIDGDNWDDIVVGNGPGVRNRVAVLSGQFLTEAAAGIGNFASATGNAALDRDLKLSICAPQGQGAVIAELVDPLPGTDGTNVAVGLVGAGFATYPPLSEPGFNPVVEESYRAQVIVTRGTSRQDPEVAVLEYVGPGGHNHEEAVADRTRMLRSVALFTPFPGQRSLEGGLVVATGLITAADPDTPVTGLIAAIAPDRQSVSYFDIGGGIVTRPWAVSR</sequence>
<dbReference type="AlphaFoldDB" id="A0A8G2BKA2"/>
<dbReference type="PROSITE" id="PS00079">
    <property type="entry name" value="MULTICOPPER_OXIDASE1"/>
    <property type="match status" value="1"/>
</dbReference>
<keyword evidence="4" id="KW-0167">Capsid protein</keyword>
<name>A0A8G2BKA2_9PROT</name>
<keyword evidence="4" id="KW-0131">Cell cycle</keyword>
<dbReference type="Gene3D" id="2.130.10.130">
    <property type="entry name" value="Integrin alpha, N-terminal"/>
    <property type="match status" value="1"/>
</dbReference>
<evidence type="ECO:0000259" key="3">
    <source>
        <dbReference type="Pfam" id="PF07731"/>
    </source>
</evidence>
<evidence type="ECO:0000313" key="5">
    <source>
        <dbReference type="Proteomes" id="UP000198615"/>
    </source>
</evidence>
<gene>
    <name evidence="4" type="ORF">SAMN05660686_03643</name>
</gene>
<organism evidence="4 5">
    <name type="scientific">Thalassobaculum litoreum DSM 18839</name>
    <dbReference type="NCBI Taxonomy" id="1123362"/>
    <lineage>
        <taxon>Bacteria</taxon>
        <taxon>Pseudomonadati</taxon>
        <taxon>Pseudomonadota</taxon>
        <taxon>Alphaproteobacteria</taxon>
        <taxon>Rhodospirillales</taxon>
        <taxon>Thalassobaculaceae</taxon>
        <taxon>Thalassobaculum</taxon>
    </lineage>
</organism>
<dbReference type="InterPro" id="IPR002355">
    <property type="entry name" value="Cu_oxidase_Cu_BS"/>
</dbReference>
<dbReference type="SUPFAM" id="SSF69318">
    <property type="entry name" value="Integrin alpha N-terminal domain"/>
    <property type="match status" value="1"/>
</dbReference>
<keyword evidence="4" id="KW-0132">Cell division</keyword>
<dbReference type="Pfam" id="PF07731">
    <property type="entry name" value="Cu-oxidase_2"/>
    <property type="match status" value="1"/>
</dbReference>
<keyword evidence="2" id="KW-0560">Oxidoreductase</keyword>
<protein>
    <submittedName>
        <fullName evidence="4">Multicopper oxidase with three cupredoxin domains (Includes cell division protein FtsP and spore coat protein CotA)</fullName>
    </submittedName>
</protein>
<dbReference type="InterPro" id="IPR045087">
    <property type="entry name" value="Cu-oxidase_fam"/>
</dbReference>
<dbReference type="Proteomes" id="UP000198615">
    <property type="component" value="Unassembled WGS sequence"/>
</dbReference>
<dbReference type="PANTHER" id="PTHR11709">
    <property type="entry name" value="MULTI-COPPER OXIDASE"/>
    <property type="match status" value="1"/>
</dbReference>
<keyword evidence="1" id="KW-0479">Metal-binding</keyword>
<feature type="domain" description="Plastocyanin-like" evidence="3">
    <location>
        <begin position="526"/>
        <end position="642"/>
    </location>
</feature>
<keyword evidence="5" id="KW-1185">Reference proteome</keyword>
<dbReference type="InterPro" id="IPR011706">
    <property type="entry name" value="Cu-oxidase_C"/>
</dbReference>
<proteinExistence type="predicted"/>
<dbReference type="Gene3D" id="2.60.40.420">
    <property type="entry name" value="Cupredoxins - blue copper proteins"/>
    <property type="match status" value="3"/>
</dbReference>
<dbReference type="GO" id="GO:0005507">
    <property type="term" value="F:copper ion binding"/>
    <property type="evidence" value="ECO:0007669"/>
    <property type="project" value="InterPro"/>
</dbReference>
<reference evidence="4 5" key="1">
    <citation type="submission" date="2016-10" db="EMBL/GenBank/DDBJ databases">
        <authorList>
            <person name="Varghese N."/>
            <person name="Submissions S."/>
        </authorList>
    </citation>
    <scope>NUCLEOTIDE SEQUENCE [LARGE SCALE GENOMIC DNA]</scope>
    <source>
        <strain evidence="4 5">DSM 18839</strain>
    </source>
</reference>
<dbReference type="GO" id="GO:0016491">
    <property type="term" value="F:oxidoreductase activity"/>
    <property type="evidence" value="ECO:0007669"/>
    <property type="project" value="UniProtKB-KW"/>
</dbReference>
<dbReference type="PROSITE" id="PS00080">
    <property type="entry name" value="MULTICOPPER_OXIDASE2"/>
    <property type="match status" value="1"/>
</dbReference>
<evidence type="ECO:0000256" key="2">
    <source>
        <dbReference type="ARBA" id="ARBA00023002"/>
    </source>
</evidence>
<evidence type="ECO:0000256" key="1">
    <source>
        <dbReference type="ARBA" id="ARBA00022723"/>
    </source>
</evidence>
<dbReference type="InterPro" id="IPR028994">
    <property type="entry name" value="Integrin_alpha_N"/>
</dbReference>
<accession>A0A8G2BKA2</accession>
<dbReference type="SUPFAM" id="SSF49503">
    <property type="entry name" value="Cupredoxins"/>
    <property type="match status" value="3"/>
</dbReference>
<dbReference type="InterPro" id="IPR033138">
    <property type="entry name" value="Cu_oxidase_CS"/>
</dbReference>
<comment type="caution">
    <text evidence="4">The sequence shown here is derived from an EMBL/GenBank/DDBJ whole genome shotgun (WGS) entry which is preliminary data.</text>
</comment>
<dbReference type="GO" id="GO:0051301">
    <property type="term" value="P:cell division"/>
    <property type="evidence" value="ECO:0007669"/>
    <property type="project" value="UniProtKB-KW"/>
</dbReference>